<evidence type="ECO:0000313" key="1">
    <source>
        <dbReference type="EMBL" id="PXX23576.1"/>
    </source>
</evidence>
<keyword evidence="2" id="KW-1185">Reference proteome</keyword>
<organism evidence="1 2">
    <name type="scientific">Hoylesella shahii DSM 15611 = JCM 12083</name>
    <dbReference type="NCBI Taxonomy" id="1122991"/>
    <lineage>
        <taxon>Bacteria</taxon>
        <taxon>Pseudomonadati</taxon>
        <taxon>Bacteroidota</taxon>
        <taxon>Bacteroidia</taxon>
        <taxon>Bacteroidales</taxon>
        <taxon>Prevotellaceae</taxon>
        <taxon>Hoylesella</taxon>
    </lineage>
</organism>
<proteinExistence type="predicted"/>
<sequence length="68" mass="8148">MLGNNTKTRVLEALWYNDRFGLIGIMDRKSYRLKVYHTAIASKQQMIREGVNITWHTLFCLYYYLPCQ</sequence>
<reference evidence="1 2" key="1">
    <citation type="submission" date="2018-05" db="EMBL/GenBank/DDBJ databases">
        <title>Genomic Encyclopedia of Type Strains, Phase I: the one thousand microbial genomes (KMG-I) project.</title>
        <authorList>
            <person name="Kyrpides N."/>
        </authorList>
    </citation>
    <scope>NUCLEOTIDE SEQUENCE [LARGE SCALE GENOMIC DNA]</scope>
    <source>
        <strain evidence="1 2">DSM 15611</strain>
    </source>
</reference>
<evidence type="ECO:0000313" key="2">
    <source>
        <dbReference type="Proteomes" id="UP000248314"/>
    </source>
</evidence>
<protein>
    <submittedName>
        <fullName evidence="1">Uncharacterized protein</fullName>
    </submittedName>
</protein>
<dbReference type="EMBL" id="QJJX01000005">
    <property type="protein sequence ID" value="PXX23576.1"/>
    <property type="molecule type" value="Genomic_DNA"/>
</dbReference>
<dbReference type="Proteomes" id="UP000248314">
    <property type="component" value="Unassembled WGS sequence"/>
</dbReference>
<accession>A0A318I2I6</accession>
<gene>
    <name evidence="1" type="ORF">EJ73_00564</name>
</gene>
<dbReference type="AlphaFoldDB" id="A0A318I2I6"/>
<comment type="caution">
    <text evidence="1">The sequence shown here is derived from an EMBL/GenBank/DDBJ whole genome shotgun (WGS) entry which is preliminary data.</text>
</comment>
<name>A0A318I2I6_9BACT</name>